<evidence type="ECO:0000313" key="2">
    <source>
        <dbReference type="EMBL" id="SNT44646.1"/>
    </source>
</evidence>
<dbReference type="AlphaFoldDB" id="A0A239MPH1"/>
<dbReference type="EMBL" id="FZOF01000026">
    <property type="protein sequence ID" value="SNT44646.1"/>
    <property type="molecule type" value="Genomic_DNA"/>
</dbReference>
<name>A0A239MPH1_9ACTN</name>
<keyword evidence="3" id="KW-1185">Reference proteome</keyword>
<evidence type="ECO:0000256" key="1">
    <source>
        <dbReference type="SAM" id="MobiDB-lite"/>
    </source>
</evidence>
<evidence type="ECO:0008006" key="4">
    <source>
        <dbReference type="Google" id="ProtNLM"/>
    </source>
</evidence>
<evidence type="ECO:0000313" key="3">
    <source>
        <dbReference type="Proteomes" id="UP000198280"/>
    </source>
</evidence>
<reference evidence="2 3" key="1">
    <citation type="submission" date="2017-06" db="EMBL/GenBank/DDBJ databases">
        <authorList>
            <person name="Kim H.J."/>
            <person name="Triplett B.A."/>
        </authorList>
    </citation>
    <scope>NUCLEOTIDE SEQUENCE [LARGE SCALE GENOMIC DNA]</scope>
    <source>
        <strain evidence="2 3">CGMCC 4.1858</strain>
    </source>
</reference>
<accession>A0A239MPH1</accession>
<feature type="region of interest" description="Disordered" evidence="1">
    <location>
        <begin position="1"/>
        <end position="30"/>
    </location>
</feature>
<proteinExistence type="predicted"/>
<protein>
    <recommendedName>
        <fullName evidence="4">Transposase</fullName>
    </recommendedName>
</protein>
<gene>
    <name evidence="2" type="ORF">SAMN05216252_12642</name>
</gene>
<sequence length="52" mass="5247">MTGLKRSVASEARGVPLGLVSAGTNRHDSPLLAPTLEAAKDQVGTTPCTTVA</sequence>
<dbReference type="Proteomes" id="UP000198280">
    <property type="component" value="Unassembled WGS sequence"/>
</dbReference>
<organism evidence="2 3">
    <name type="scientific">Actinacidiphila glaucinigra</name>
    <dbReference type="NCBI Taxonomy" id="235986"/>
    <lineage>
        <taxon>Bacteria</taxon>
        <taxon>Bacillati</taxon>
        <taxon>Actinomycetota</taxon>
        <taxon>Actinomycetes</taxon>
        <taxon>Kitasatosporales</taxon>
        <taxon>Streptomycetaceae</taxon>
        <taxon>Actinacidiphila</taxon>
    </lineage>
</organism>